<dbReference type="SUPFAM" id="SSF53300">
    <property type="entry name" value="vWA-like"/>
    <property type="match status" value="1"/>
</dbReference>
<dbReference type="AlphaFoldDB" id="A0A077ZRC6"/>
<gene>
    <name evidence="3" type="primary">Contig822.g892</name>
    <name evidence="3" type="ORF">STYLEM_1407</name>
</gene>
<dbReference type="Gene3D" id="3.30.450.20">
    <property type="entry name" value="PAS domain"/>
    <property type="match status" value="2"/>
</dbReference>
<protein>
    <submittedName>
        <fullName evidence="3">Tpr domain containing protein</fullName>
    </submittedName>
</protein>
<dbReference type="CDD" id="cd00198">
    <property type="entry name" value="vWFA"/>
    <property type="match status" value="1"/>
</dbReference>
<keyword evidence="4" id="KW-1185">Reference proteome</keyword>
<dbReference type="InterPro" id="IPR002035">
    <property type="entry name" value="VWF_A"/>
</dbReference>
<evidence type="ECO:0000313" key="4">
    <source>
        <dbReference type="Proteomes" id="UP000039865"/>
    </source>
</evidence>
<dbReference type="SUPFAM" id="SSF48452">
    <property type="entry name" value="TPR-like"/>
    <property type="match status" value="1"/>
</dbReference>
<dbReference type="Gene3D" id="3.40.50.410">
    <property type="entry name" value="von Willebrand factor, type A domain"/>
    <property type="match status" value="1"/>
</dbReference>
<dbReference type="InParanoid" id="A0A077ZRC6"/>
<evidence type="ECO:0000259" key="2">
    <source>
        <dbReference type="PROSITE" id="PS50234"/>
    </source>
</evidence>
<keyword evidence="1" id="KW-0472">Membrane</keyword>
<organism evidence="3 4">
    <name type="scientific">Stylonychia lemnae</name>
    <name type="common">Ciliate</name>
    <dbReference type="NCBI Taxonomy" id="5949"/>
    <lineage>
        <taxon>Eukaryota</taxon>
        <taxon>Sar</taxon>
        <taxon>Alveolata</taxon>
        <taxon>Ciliophora</taxon>
        <taxon>Intramacronucleata</taxon>
        <taxon>Spirotrichea</taxon>
        <taxon>Stichotrichia</taxon>
        <taxon>Sporadotrichida</taxon>
        <taxon>Oxytrichidae</taxon>
        <taxon>Stylonychinae</taxon>
        <taxon>Stylonychia</taxon>
    </lineage>
</organism>
<dbReference type="PROSITE" id="PS50234">
    <property type="entry name" value="VWFA"/>
    <property type="match status" value="1"/>
</dbReference>
<reference evidence="3 4" key="1">
    <citation type="submission" date="2014-06" db="EMBL/GenBank/DDBJ databases">
        <authorList>
            <person name="Swart Estienne"/>
        </authorList>
    </citation>
    <scope>NUCLEOTIDE SEQUENCE [LARGE SCALE GENOMIC DNA]</scope>
    <source>
        <strain evidence="3 4">130c</strain>
    </source>
</reference>
<feature type="transmembrane region" description="Helical" evidence="1">
    <location>
        <begin position="304"/>
        <end position="325"/>
    </location>
</feature>
<dbReference type="InterPro" id="IPR011990">
    <property type="entry name" value="TPR-like_helical_dom_sf"/>
</dbReference>
<accession>A0A077ZRC6</accession>
<dbReference type="SMART" id="SM00327">
    <property type="entry name" value="VWA"/>
    <property type="match status" value="1"/>
</dbReference>
<dbReference type="Proteomes" id="UP000039865">
    <property type="component" value="Unassembled WGS sequence"/>
</dbReference>
<evidence type="ECO:0000313" key="3">
    <source>
        <dbReference type="EMBL" id="CDW72447.1"/>
    </source>
</evidence>
<evidence type="ECO:0000256" key="1">
    <source>
        <dbReference type="SAM" id="Phobius"/>
    </source>
</evidence>
<dbReference type="Pfam" id="PF00092">
    <property type="entry name" value="VWA"/>
    <property type="match status" value="1"/>
</dbReference>
<proteinExistence type="predicted"/>
<dbReference type="Gene3D" id="1.25.40.10">
    <property type="entry name" value="Tetratricopeptide repeat domain"/>
    <property type="match status" value="1"/>
</dbReference>
<dbReference type="InterPro" id="IPR036465">
    <property type="entry name" value="vWFA_dom_sf"/>
</dbReference>
<dbReference type="EMBL" id="CCKQ01001345">
    <property type="protein sequence ID" value="CDW72447.1"/>
    <property type="molecule type" value="Genomic_DNA"/>
</dbReference>
<dbReference type="OrthoDB" id="298642at2759"/>
<dbReference type="OMA" id="HAYSIHE"/>
<name>A0A077ZRC6_STYLE</name>
<feature type="domain" description="VWFA" evidence="2">
    <location>
        <begin position="638"/>
        <end position="814"/>
    </location>
</feature>
<sequence>MASDILNNQLTLANKLNQDLPWYLSAQDVVLKKQTTYKDYFNEQFEDPQLAQSIPYNSSYALWQNKNSSLFIYLGFDDGLYYIYPSHVFAAQDNSRCTFANKKQPYDPRCRQWYKDMTASTQDSIISSPYLSIKPTFMTSSICSDLKVNSREKIGASCTDINLKASQYIARHLQVSGNAYYFILDQSATVVWHSLKQFSDRQYSITQTQFLDWPPTTTEEVYSQEAIDFNATILPLLNQETISIGMFYRNNIQELFSQAPVRLSYSFNNTDSQILSFQLFICMPVSSFTSSVNQINIIQGKALIANILFGVTLFLVVFITFGISYEVSHLIFRPLKNLLRKLRTMKDRNTDIDVSNQEDDQQSSAEVEKLKQIFQELLDTTRFEINASLEKGDSQAIMDLAQAASIFKKSKNLKALGICYNNIANIQYKNQQYHEAAQNFGKSIKKIDILIEELSKDEESKPELQHYYRVKAHRVYQRAMSRFKIIRYKPDDIKDKKLNWQQVDYELRESFQLYTQIKIPNTKYPLFLDLIIKIIISRAYSNLRNRKILTAEKIIKQARKLINFLESGEIVMSQEQREETPIIPLEILKQKYLLHRGYLLKELNRDQDACRVFTQCMYGQKCQSLDNMLAIFKYRNKDMIFLVNANEKMAPQLHKAKNALEQIFDRGLESHDRISLITYSKNARVVFSLVDKDKNTTQLRNQIDRIQALSKAPSNVFKALKEAVKEFKEYSMGGENHRYIICITNEFCEVENSRVKREDIFDLIKMFKANLIVLGLGMDLQSSDQFYEFCKASPNGRVLMNPTEDHLKDLFLSISNYKFQNLPLILETFN</sequence>
<keyword evidence="1" id="KW-1133">Transmembrane helix</keyword>
<keyword evidence="1" id="KW-0812">Transmembrane</keyword>